<evidence type="ECO:0000256" key="6">
    <source>
        <dbReference type="ARBA" id="ARBA00022989"/>
    </source>
</evidence>
<evidence type="ECO:0000256" key="9">
    <source>
        <dbReference type="SAM" id="Phobius"/>
    </source>
</evidence>
<dbReference type="GeneID" id="74950100"/>
<dbReference type="PANTHER" id="PTHR30574:SF1">
    <property type="entry name" value="SULPHUR TRANSPORT DOMAIN-CONTAINING PROTEIN"/>
    <property type="match status" value="1"/>
</dbReference>
<feature type="transmembrane region" description="Helical" evidence="9">
    <location>
        <begin position="121"/>
        <end position="142"/>
    </location>
</feature>
<protein>
    <submittedName>
        <fullName evidence="10">Predicted transporter component</fullName>
    </submittedName>
</protein>
<evidence type="ECO:0000256" key="5">
    <source>
        <dbReference type="ARBA" id="ARBA00022692"/>
    </source>
</evidence>
<organism evidence="10 11">
    <name type="scientific">Serratia quinivorans</name>
    <dbReference type="NCBI Taxonomy" id="137545"/>
    <lineage>
        <taxon>Bacteria</taxon>
        <taxon>Pseudomonadati</taxon>
        <taxon>Pseudomonadota</taxon>
        <taxon>Gammaproteobacteria</taxon>
        <taxon>Enterobacterales</taxon>
        <taxon>Yersiniaceae</taxon>
        <taxon>Serratia</taxon>
    </lineage>
</organism>
<proteinExistence type="inferred from homology"/>
<reference evidence="10 11" key="1">
    <citation type="submission" date="2018-06" db="EMBL/GenBank/DDBJ databases">
        <authorList>
            <consortium name="Pathogen Informatics"/>
            <person name="Doyle S."/>
        </authorList>
    </citation>
    <scope>NUCLEOTIDE SEQUENCE [LARGE SCALE GENOMIC DNA]</scope>
    <source>
        <strain evidence="10 11">NCTC11544</strain>
    </source>
</reference>
<dbReference type="RefSeq" id="WP_012006303.1">
    <property type="nucleotide sequence ID" value="NZ_CAMIRW010000001.1"/>
</dbReference>
<feature type="transmembrane region" description="Helical" evidence="9">
    <location>
        <begin position="78"/>
        <end position="100"/>
    </location>
</feature>
<dbReference type="GO" id="GO:0005886">
    <property type="term" value="C:plasma membrane"/>
    <property type="evidence" value="ECO:0007669"/>
    <property type="project" value="UniProtKB-SubCell"/>
</dbReference>
<dbReference type="InterPro" id="IPR007272">
    <property type="entry name" value="Sulf_transp_TsuA/YedE"/>
</dbReference>
<evidence type="ECO:0000313" key="11">
    <source>
        <dbReference type="Proteomes" id="UP000255529"/>
    </source>
</evidence>
<evidence type="ECO:0000256" key="8">
    <source>
        <dbReference type="ARBA" id="ARBA00035655"/>
    </source>
</evidence>
<name>A0A2X2GNK1_9GAMM</name>
<dbReference type="AlphaFoldDB" id="A0A2X2GNK1"/>
<keyword evidence="4" id="KW-0997">Cell inner membrane</keyword>
<keyword evidence="7 9" id="KW-0472">Membrane</keyword>
<dbReference type="PANTHER" id="PTHR30574">
    <property type="entry name" value="INNER MEMBRANE PROTEIN YEDE"/>
    <property type="match status" value="1"/>
</dbReference>
<keyword evidence="5 9" id="KW-0812">Transmembrane</keyword>
<feature type="transmembrane region" description="Helical" evidence="9">
    <location>
        <begin position="12"/>
        <end position="32"/>
    </location>
</feature>
<keyword evidence="3" id="KW-1003">Cell membrane</keyword>
<evidence type="ECO:0000256" key="2">
    <source>
        <dbReference type="ARBA" id="ARBA00022448"/>
    </source>
</evidence>
<dbReference type="Proteomes" id="UP000255529">
    <property type="component" value="Unassembled WGS sequence"/>
</dbReference>
<keyword evidence="6 9" id="KW-1133">Transmembrane helix</keyword>
<sequence>MTIDWLHFTPVSALAGGGIIGVAVVLLLMFNGRIAGISGITGGLLTPQGKEKAWRVAFLVGLLASPWLYGIAAPLPAMAVSGSSLWLMLAGLLVGLGTRLGGGCTSGHGVCGTARLAPRSLAATAVFMLLGFATVWAVRHWVGG</sequence>
<feature type="transmembrane region" description="Helical" evidence="9">
    <location>
        <begin position="53"/>
        <end position="72"/>
    </location>
</feature>
<accession>A0A2X2GNK1</accession>
<evidence type="ECO:0000256" key="3">
    <source>
        <dbReference type="ARBA" id="ARBA00022475"/>
    </source>
</evidence>
<comment type="similarity">
    <text evidence="8">Belongs to the TsuA/YedE (TC 9.B.102) family.</text>
</comment>
<keyword evidence="2" id="KW-0813">Transport</keyword>
<evidence type="ECO:0000256" key="1">
    <source>
        <dbReference type="ARBA" id="ARBA00004429"/>
    </source>
</evidence>
<gene>
    <name evidence="10" type="ORF">NCTC11544_00232</name>
</gene>
<comment type="subcellular location">
    <subcellularLocation>
        <location evidence="1">Cell inner membrane</location>
        <topology evidence="1">Multi-pass membrane protein</topology>
    </subcellularLocation>
</comment>
<evidence type="ECO:0000256" key="4">
    <source>
        <dbReference type="ARBA" id="ARBA00022519"/>
    </source>
</evidence>
<dbReference type="EMBL" id="UGYN01000002">
    <property type="protein sequence ID" value="SUI43504.1"/>
    <property type="molecule type" value="Genomic_DNA"/>
</dbReference>
<evidence type="ECO:0000313" key="10">
    <source>
        <dbReference type="EMBL" id="SUI43504.1"/>
    </source>
</evidence>
<evidence type="ECO:0000256" key="7">
    <source>
        <dbReference type="ARBA" id="ARBA00023136"/>
    </source>
</evidence>